<evidence type="ECO:0000256" key="1">
    <source>
        <dbReference type="ARBA" id="ARBA00009884"/>
    </source>
</evidence>
<comment type="similarity">
    <text evidence="1">Belongs to the STXBP/unc-18/SEC1 family.</text>
</comment>
<dbReference type="KEGG" id="aqu:100640280"/>
<dbReference type="InterPro" id="IPR001619">
    <property type="entry name" value="Sec1-like"/>
</dbReference>
<dbReference type="Proteomes" id="UP000007879">
    <property type="component" value="Unassembled WGS sequence"/>
</dbReference>
<dbReference type="InterPro" id="IPR036045">
    <property type="entry name" value="Sec1-like_sf"/>
</dbReference>
<dbReference type="Pfam" id="PF00995">
    <property type="entry name" value="Sec1"/>
    <property type="match status" value="1"/>
</dbReference>
<accession>A0AAN0IYG6</accession>
<protein>
    <submittedName>
        <fullName evidence="3">Uncharacterized protein</fullName>
    </submittedName>
</protein>
<dbReference type="RefSeq" id="XP_019849804.1">
    <property type="nucleotide sequence ID" value="XM_019994245.1"/>
</dbReference>
<dbReference type="PANTHER" id="PTHR11679">
    <property type="entry name" value="VESICLE PROTEIN SORTING-ASSOCIATED"/>
    <property type="match status" value="1"/>
</dbReference>
<dbReference type="AlphaFoldDB" id="A0AAN0IYG6"/>
<dbReference type="GO" id="GO:0016192">
    <property type="term" value="P:vesicle-mediated transport"/>
    <property type="evidence" value="ECO:0007669"/>
    <property type="project" value="InterPro"/>
</dbReference>
<reference evidence="3" key="2">
    <citation type="submission" date="2024-06" db="UniProtKB">
        <authorList>
            <consortium name="EnsemblMetazoa"/>
        </authorList>
    </citation>
    <scope>IDENTIFICATION</scope>
</reference>
<reference evidence="4" key="1">
    <citation type="journal article" date="2010" name="Nature">
        <title>The Amphimedon queenslandica genome and the evolution of animal complexity.</title>
        <authorList>
            <person name="Srivastava M."/>
            <person name="Simakov O."/>
            <person name="Chapman J."/>
            <person name="Fahey B."/>
            <person name="Gauthier M.E."/>
            <person name="Mitros T."/>
            <person name="Richards G.S."/>
            <person name="Conaco C."/>
            <person name="Dacre M."/>
            <person name="Hellsten U."/>
            <person name="Larroux C."/>
            <person name="Putnam N.H."/>
            <person name="Stanke M."/>
            <person name="Adamska M."/>
            <person name="Darling A."/>
            <person name="Degnan S.M."/>
            <person name="Oakley T.H."/>
            <person name="Plachetzki D.C."/>
            <person name="Zhai Y."/>
            <person name="Adamski M."/>
            <person name="Calcino A."/>
            <person name="Cummins S.F."/>
            <person name="Goodstein D.M."/>
            <person name="Harris C."/>
            <person name="Jackson D.J."/>
            <person name="Leys S.P."/>
            <person name="Shu S."/>
            <person name="Woodcroft B.J."/>
            <person name="Vervoort M."/>
            <person name="Kosik K.S."/>
            <person name="Manning G."/>
            <person name="Degnan B.M."/>
            <person name="Rokhsar D.S."/>
        </authorList>
    </citation>
    <scope>NUCLEOTIDE SEQUENCE [LARGE SCALE GENOMIC DNA]</scope>
</reference>
<evidence type="ECO:0000256" key="2">
    <source>
        <dbReference type="SAM" id="MobiDB-lite"/>
    </source>
</evidence>
<dbReference type="InterPro" id="IPR043154">
    <property type="entry name" value="Sec-1-like_dom1"/>
</dbReference>
<feature type="region of interest" description="Disordered" evidence="2">
    <location>
        <begin position="458"/>
        <end position="477"/>
    </location>
</feature>
<dbReference type="InterPro" id="IPR043127">
    <property type="entry name" value="Sec-1-like_dom3a"/>
</dbReference>
<dbReference type="EnsemblMetazoa" id="XM_019994245.1">
    <property type="protein sequence ID" value="XP_019849804.1"/>
    <property type="gene ID" value="LOC100640280"/>
</dbReference>
<dbReference type="Gene3D" id="1.25.40.60">
    <property type="match status" value="1"/>
</dbReference>
<organism evidence="3 4">
    <name type="scientific">Amphimedon queenslandica</name>
    <name type="common">Sponge</name>
    <dbReference type="NCBI Taxonomy" id="400682"/>
    <lineage>
        <taxon>Eukaryota</taxon>
        <taxon>Metazoa</taxon>
        <taxon>Porifera</taxon>
        <taxon>Demospongiae</taxon>
        <taxon>Heteroscleromorpha</taxon>
        <taxon>Haplosclerida</taxon>
        <taxon>Niphatidae</taxon>
        <taxon>Amphimedon</taxon>
    </lineage>
</organism>
<dbReference type="Gene3D" id="3.90.830.10">
    <property type="entry name" value="Syntaxin Binding Protein 1, Chain A, domain 2"/>
    <property type="match status" value="1"/>
</dbReference>
<dbReference type="GeneID" id="100640280"/>
<dbReference type="Gene3D" id="3.40.50.2060">
    <property type="match status" value="1"/>
</dbReference>
<name>A0AAN0IYG6_AMPQE</name>
<feature type="compositionally biased region" description="Low complexity" evidence="2">
    <location>
        <begin position="498"/>
        <end position="513"/>
    </location>
</feature>
<evidence type="ECO:0000313" key="3">
    <source>
        <dbReference type="EnsemblMetazoa" id="XP_019849804.1"/>
    </source>
</evidence>
<dbReference type="PIRSF" id="PIRSF005715">
    <property type="entry name" value="VPS45_Sec1"/>
    <property type="match status" value="1"/>
</dbReference>
<evidence type="ECO:0000313" key="4">
    <source>
        <dbReference type="Proteomes" id="UP000007879"/>
    </source>
</evidence>
<feature type="compositionally biased region" description="Low complexity" evidence="2">
    <location>
        <begin position="462"/>
        <end position="473"/>
    </location>
</feature>
<feature type="region of interest" description="Disordered" evidence="2">
    <location>
        <begin position="489"/>
        <end position="513"/>
    </location>
</feature>
<sequence length="575" mass="64395">IFIFPPVVESIEKERTPLTHLEAIYIAQPTEANVNKIIADFDRPADPKNLYKSLHIFFLQKCPVSLFSKLGDSLAGRRIKTLKEINLAFLPYESRVFSLDDPDGFEDYFCQSGRRRDELYSAYADQLATVCSLLGEYPAVRAWKDGNNRCSELAYKLQEKLDYFKSQKPELGKGAKQVSEFIILDRGFDVVTPVLHELTVQCMVYDLLKPDNDVYQFKTSSGDGQTRQKQAILGENDDRWKELRHLHIADASKSISEGVKNFAKQKKLGGGSDGDVSIKELSKQIRRAPQYQKELSEYSLHLSLIDSCMNLYKKGVGNLCKVEQDLATGVDKDGLKIDEPLKIIMSSLFDRNVSVYDKIRLLILFILHKKGVPKDEFTKMVQHSEIPDSERTTITNLMHLGIQMITSESVRTGKSLTPKDRDEEAYIDARWSPVIRDIAEYAGEGKLDESYCPYIKSKPRPSSSVTASVTASTGGAGASSVRKRYNWIPTGDQKESKGSGASASSGASKASTTAGKDGPTIFIFVIGGISYSEMRTMYTVAEKSKDYNFIIGSTHFLTPNKFLGDLKRLPPFVRL</sequence>
<dbReference type="SUPFAM" id="SSF56815">
    <property type="entry name" value="Sec1/munc18-like (SM) proteins"/>
    <property type="match status" value="1"/>
</dbReference>
<keyword evidence="4" id="KW-1185">Reference proteome</keyword>
<dbReference type="InterPro" id="IPR027482">
    <property type="entry name" value="Sec1-like_dom2"/>
</dbReference>
<dbReference type="Gene3D" id="3.40.50.1910">
    <property type="match status" value="1"/>
</dbReference>
<proteinExistence type="inferred from homology"/>